<evidence type="ECO:0000313" key="3">
    <source>
        <dbReference type="Proteomes" id="UP001054945"/>
    </source>
</evidence>
<sequence>MVYKHGDGDRDGDDDGVPWRHGEHKAVPISLRNVQLQLHLKPFVIIGSFIRDGEGRTWSVNRGIGLTERIITIYAQVAKGSVRVTLIYKTWGN</sequence>
<accession>A0AAV4VL60</accession>
<reference evidence="2 3" key="1">
    <citation type="submission" date="2021-06" db="EMBL/GenBank/DDBJ databases">
        <title>Caerostris extrusa draft genome.</title>
        <authorList>
            <person name="Kono N."/>
            <person name="Arakawa K."/>
        </authorList>
    </citation>
    <scope>NUCLEOTIDE SEQUENCE [LARGE SCALE GENOMIC DNA]</scope>
</reference>
<feature type="region of interest" description="Disordered" evidence="1">
    <location>
        <begin position="1"/>
        <end position="21"/>
    </location>
</feature>
<keyword evidence="3" id="KW-1185">Reference proteome</keyword>
<gene>
    <name evidence="2" type="ORF">CEXT_305911</name>
</gene>
<name>A0AAV4VL60_CAEEX</name>
<dbReference type="AlphaFoldDB" id="A0AAV4VL60"/>
<organism evidence="2 3">
    <name type="scientific">Caerostris extrusa</name>
    <name type="common">Bark spider</name>
    <name type="synonym">Caerostris bankana</name>
    <dbReference type="NCBI Taxonomy" id="172846"/>
    <lineage>
        <taxon>Eukaryota</taxon>
        <taxon>Metazoa</taxon>
        <taxon>Ecdysozoa</taxon>
        <taxon>Arthropoda</taxon>
        <taxon>Chelicerata</taxon>
        <taxon>Arachnida</taxon>
        <taxon>Araneae</taxon>
        <taxon>Araneomorphae</taxon>
        <taxon>Entelegynae</taxon>
        <taxon>Araneoidea</taxon>
        <taxon>Araneidae</taxon>
        <taxon>Caerostris</taxon>
    </lineage>
</organism>
<proteinExistence type="predicted"/>
<dbReference type="Proteomes" id="UP001054945">
    <property type="component" value="Unassembled WGS sequence"/>
</dbReference>
<evidence type="ECO:0000313" key="2">
    <source>
        <dbReference type="EMBL" id="GIY70263.1"/>
    </source>
</evidence>
<dbReference type="EMBL" id="BPLR01014641">
    <property type="protein sequence ID" value="GIY70263.1"/>
    <property type="molecule type" value="Genomic_DNA"/>
</dbReference>
<evidence type="ECO:0000256" key="1">
    <source>
        <dbReference type="SAM" id="MobiDB-lite"/>
    </source>
</evidence>
<protein>
    <submittedName>
        <fullName evidence="2">Uncharacterized protein</fullName>
    </submittedName>
</protein>
<comment type="caution">
    <text evidence="2">The sequence shown here is derived from an EMBL/GenBank/DDBJ whole genome shotgun (WGS) entry which is preliminary data.</text>
</comment>